<organism evidence="3 4">
    <name type="scientific">Anaeramoeba ignava</name>
    <name type="common">Anaerobic marine amoeba</name>
    <dbReference type="NCBI Taxonomy" id="1746090"/>
    <lineage>
        <taxon>Eukaryota</taxon>
        <taxon>Metamonada</taxon>
        <taxon>Anaeramoebidae</taxon>
        <taxon>Anaeramoeba</taxon>
    </lineage>
</organism>
<dbReference type="GO" id="GO:0006506">
    <property type="term" value="P:GPI anchor biosynthetic process"/>
    <property type="evidence" value="ECO:0007669"/>
    <property type="project" value="InterPro"/>
</dbReference>
<keyword evidence="2" id="KW-1133">Transmembrane helix</keyword>
<evidence type="ECO:0000313" key="4">
    <source>
        <dbReference type="Proteomes" id="UP001149090"/>
    </source>
</evidence>
<dbReference type="PANTHER" id="PTHR13315:SF1">
    <property type="entry name" value="PROTEIN TED1"/>
    <property type="match status" value="1"/>
</dbReference>
<comment type="caution">
    <text evidence="3">The sequence shown here is derived from an EMBL/GenBank/DDBJ whole genome shotgun (WGS) entry which is preliminary data.</text>
</comment>
<proteinExistence type="predicted"/>
<dbReference type="OrthoDB" id="5977743at2759"/>
<dbReference type="GO" id="GO:0016020">
    <property type="term" value="C:membrane"/>
    <property type="evidence" value="ECO:0007669"/>
    <property type="project" value="GOC"/>
</dbReference>
<keyword evidence="1 2" id="KW-0472">Membrane</keyword>
<protein>
    <submittedName>
        <fullName evidence="3">Metallo phosphoesterase related</fullName>
    </submittedName>
</protein>
<dbReference type="Proteomes" id="UP001149090">
    <property type="component" value="Unassembled WGS sequence"/>
</dbReference>
<keyword evidence="4" id="KW-1185">Reference proteome</keyword>
<dbReference type="InterPro" id="IPR033308">
    <property type="entry name" value="PGAP5/Cdc1/Ted1"/>
</dbReference>
<evidence type="ECO:0000256" key="1">
    <source>
        <dbReference type="ARBA" id="ARBA00023136"/>
    </source>
</evidence>
<sequence>MIIILFGLHNHAFLCQRNLLKNNQQNRLVLISNLEIEPIEKDRETLIQKIKTKFENLFYKQIANNIQKYIKPNNVVFMGNMIKNEEKINIKDAEINAFQRFQDLFFEDLNKKKAIFIPGKNELFPDQLKQNLEENLEEHLEENYEKEMQEYLTEIFKSNFNDFNIRMTKDDHELIFLNSLFLDEEETNRNLESLNFLKSFESQAKARILFSHLPLSKTIGACLDGNNSTLEEKKTVSKVSSFVVLSSILPRFIFSGNSEKYCEFRFGKETLEFVVPSLRKTGQYLIFEYLGSENSLGYDYNILSCGSISFKFFISFWISSIIWFVYVIYSFFTGIHFSEVWKEFQKKKRDSQKRKEK</sequence>
<dbReference type="EMBL" id="JAPDFW010000072">
    <property type="protein sequence ID" value="KAJ5073844.1"/>
    <property type="molecule type" value="Genomic_DNA"/>
</dbReference>
<gene>
    <name evidence="3" type="ORF">M0811_08408</name>
</gene>
<name>A0A9Q0RCL7_ANAIG</name>
<dbReference type="PANTHER" id="PTHR13315">
    <property type="entry name" value="METALLO PHOSPHOESTERASE RELATED"/>
    <property type="match status" value="1"/>
</dbReference>
<evidence type="ECO:0000313" key="3">
    <source>
        <dbReference type="EMBL" id="KAJ5073844.1"/>
    </source>
</evidence>
<reference evidence="3" key="1">
    <citation type="submission" date="2022-10" db="EMBL/GenBank/DDBJ databases">
        <title>Novel sulphate-reducing endosymbionts in the free-living metamonad Anaeramoeba.</title>
        <authorList>
            <person name="Jerlstrom-Hultqvist J."/>
            <person name="Cepicka I."/>
            <person name="Gallot-Lavallee L."/>
            <person name="Salas-Leiva D."/>
            <person name="Curtis B.A."/>
            <person name="Zahonova K."/>
            <person name="Pipaliya S."/>
            <person name="Dacks J."/>
            <person name="Roger A.J."/>
        </authorList>
    </citation>
    <scope>NUCLEOTIDE SEQUENCE</scope>
    <source>
        <strain evidence="3">BMAN</strain>
    </source>
</reference>
<accession>A0A9Q0RCL7</accession>
<dbReference type="GO" id="GO:0005783">
    <property type="term" value="C:endoplasmic reticulum"/>
    <property type="evidence" value="ECO:0007669"/>
    <property type="project" value="TreeGrafter"/>
</dbReference>
<dbReference type="AlphaFoldDB" id="A0A9Q0RCL7"/>
<keyword evidence="2" id="KW-0812">Transmembrane</keyword>
<evidence type="ECO:0000256" key="2">
    <source>
        <dbReference type="SAM" id="Phobius"/>
    </source>
</evidence>
<feature type="transmembrane region" description="Helical" evidence="2">
    <location>
        <begin position="312"/>
        <end position="337"/>
    </location>
</feature>